<reference evidence="1" key="2">
    <citation type="submission" date="2020-11" db="EMBL/GenBank/DDBJ databases">
        <authorList>
            <person name="McCartney M.A."/>
            <person name="Auch B."/>
            <person name="Kono T."/>
            <person name="Mallez S."/>
            <person name="Becker A."/>
            <person name="Gohl D.M."/>
            <person name="Silverstein K.A.T."/>
            <person name="Koren S."/>
            <person name="Bechman K.B."/>
            <person name="Herman A."/>
            <person name="Abrahante J.E."/>
            <person name="Garbe J."/>
        </authorList>
    </citation>
    <scope>NUCLEOTIDE SEQUENCE</scope>
    <source>
        <strain evidence="1">Duluth1</strain>
        <tissue evidence="1">Whole animal</tissue>
    </source>
</reference>
<name>A0A9D4RQ47_DREPO</name>
<dbReference type="Proteomes" id="UP000828390">
    <property type="component" value="Unassembled WGS sequence"/>
</dbReference>
<accession>A0A9D4RQ47</accession>
<proteinExistence type="predicted"/>
<reference evidence="1" key="1">
    <citation type="journal article" date="2019" name="bioRxiv">
        <title>The Genome of the Zebra Mussel, Dreissena polymorpha: A Resource for Invasive Species Research.</title>
        <authorList>
            <person name="McCartney M.A."/>
            <person name="Auch B."/>
            <person name="Kono T."/>
            <person name="Mallez S."/>
            <person name="Zhang Y."/>
            <person name="Obille A."/>
            <person name="Becker A."/>
            <person name="Abrahante J.E."/>
            <person name="Garbe J."/>
            <person name="Badalamenti J.P."/>
            <person name="Herman A."/>
            <person name="Mangelson H."/>
            <person name="Liachko I."/>
            <person name="Sullivan S."/>
            <person name="Sone E.D."/>
            <person name="Koren S."/>
            <person name="Silverstein K.A.T."/>
            <person name="Beckman K.B."/>
            <person name="Gohl D.M."/>
        </authorList>
    </citation>
    <scope>NUCLEOTIDE SEQUENCE</scope>
    <source>
        <strain evidence="1">Duluth1</strain>
        <tissue evidence="1">Whole animal</tissue>
    </source>
</reference>
<evidence type="ECO:0000313" key="2">
    <source>
        <dbReference type="Proteomes" id="UP000828390"/>
    </source>
</evidence>
<organism evidence="1 2">
    <name type="scientific">Dreissena polymorpha</name>
    <name type="common">Zebra mussel</name>
    <name type="synonym">Mytilus polymorpha</name>
    <dbReference type="NCBI Taxonomy" id="45954"/>
    <lineage>
        <taxon>Eukaryota</taxon>
        <taxon>Metazoa</taxon>
        <taxon>Spiralia</taxon>
        <taxon>Lophotrochozoa</taxon>
        <taxon>Mollusca</taxon>
        <taxon>Bivalvia</taxon>
        <taxon>Autobranchia</taxon>
        <taxon>Heteroconchia</taxon>
        <taxon>Euheterodonta</taxon>
        <taxon>Imparidentia</taxon>
        <taxon>Neoheterodontei</taxon>
        <taxon>Myida</taxon>
        <taxon>Dreissenoidea</taxon>
        <taxon>Dreissenidae</taxon>
        <taxon>Dreissena</taxon>
    </lineage>
</organism>
<evidence type="ECO:0000313" key="1">
    <source>
        <dbReference type="EMBL" id="KAH3874517.1"/>
    </source>
</evidence>
<dbReference type="EMBL" id="JAIWYP010000002">
    <property type="protein sequence ID" value="KAH3874517.1"/>
    <property type="molecule type" value="Genomic_DNA"/>
</dbReference>
<sequence length="66" mass="7559">MLSLEKLKSGRIRYNLNVHDRQYRDLRYGQCIQIGCLSYPVTVLAYSGDGLNDVGIGHLRLSFRKS</sequence>
<dbReference type="AlphaFoldDB" id="A0A9D4RQ47"/>
<protein>
    <submittedName>
        <fullName evidence="1">Uncharacterized protein</fullName>
    </submittedName>
</protein>
<keyword evidence="2" id="KW-1185">Reference proteome</keyword>
<comment type="caution">
    <text evidence="1">The sequence shown here is derived from an EMBL/GenBank/DDBJ whole genome shotgun (WGS) entry which is preliminary data.</text>
</comment>
<gene>
    <name evidence="1" type="ORF">DPMN_037762</name>
</gene>